<feature type="signal peptide" evidence="2">
    <location>
        <begin position="1"/>
        <end position="33"/>
    </location>
</feature>
<keyword evidence="2" id="KW-0732">Signal</keyword>
<dbReference type="PROSITE" id="PS51175">
    <property type="entry name" value="CBM6"/>
    <property type="match status" value="1"/>
</dbReference>
<dbReference type="RefSeq" id="WP_281893452.1">
    <property type="nucleotide sequence ID" value="NZ_BSDI01000007.1"/>
</dbReference>
<dbReference type="InterPro" id="IPR010496">
    <property type="entry name" value="AL/BT2_dom"/>
</dbReference>
<dbReference type="InterPro" id="IPR008979">
    <property type="entry name" value="Galactose-bd-like_sf"/>
</dbReference>
<dbReference type="PANTHER" id="PTHR33546:SF1">
    <property type="entry name" value="LARGE, MULTIFUNCTIONAL SECRETED PROTEIN"/>
    <property type="match status" value="1"/>
</dbReference>
<comment type="caution">
    <text evidence="5">The sequence shown here is derived from an EMBL/GenBank/DDBJ whole genome shotgun (WGS) entry which is preliminary data.</text>
</comment>
<dbReference type="PANTHER" id="PTHR33546">
    <property type="entry name" value="LARGE, MULTIFUNCTIONAL SECRETED PROTEIN-RELATED"/>
    <property type="match status" value="1"/>
</dbReference>
<protein>
    <recommendedName>
        <fullName evidence="7">PA14 domain-containing protein</fullName>
    </recommendedName>
</protein>
<dbReference type="SMART" id="SM00758">
    <property type="entry name" value="PA14"/>
    <property type="match status" value="1"/>
</dbReference>
<dbReference type="Gene3D" id="3.90.182.10">
    <property type="entry name" value="Toxin - Anthrax Protective Antigen,domain 1"/>
    <property type="match status" value="1"/>
</dbReference>
<dbReference type="Pfam" id="PF16990">
    <property type="entry name" value="CBM_35"/>
    <property type="match status" value="1"/>
</dbReference>
<evidence type="ECO:0000256" key="1">
    <source>
        <dbReference type="SAM" id="MobiDB-lite"/>
    </source>
</evidence>
<dbReference type="Pfam" id="PF06439">
    <property type="entry name" value="3keto-disac_hyd"/>
    <property type="match status" value="1"/>
</dbReference>
<accession>A0ABQ5QRB1</accession>
<dbReference type="InterPro" id="IPR011041">
    <property type="entry name" value="Quinoprot_gluc/sorb_DH_b-prop"/>
</dbReference>
<dbReference type="InterPro" id="IPR005084">
    <property type="entry name" value="CBM6"/>
</dbReference>
<evidence type="ECO:0000259" key="3">
    <source>
        <dbReference type="PROSITE" id="PS51175"/>
    </source>
</evidence>
<dbReference type="PROSITE" id="PS51820">
    <property type="entry name" value="PA14"/>
    <property type="match status" value="1"/>
</dbReference>
<dbReference type="InterPro" id="IPR037524">
    <property type="entry name" value="PA14/GLEYA"/>
</dbReference>
<evidence type="ECO:0000313" key="6">
    <source>
        <dbReference type="Proteomes" id="UP001144280"/>
    </source>
</evidence>
<keyword evidence="6" id="KW-1185">Reference proteome</keyword>
<dbReference type="SUPFAM" id="SSF50952">
    <property type="entry name" value="Soluble quinoprotein glucose dehydrogenase"/>
    <property type="match status" value="1"/>
</dbReference>
<dbReference type="Gene3D" id="2.60.120.560">
    <property type="entry name" value="Exo-inulinase, domain 1"/>
    <property type="match status" value="1"/>
</dbReference>
<dbReference type="InterPro" id="IPR011658">
    <property type="entry name" value="PA14_dom"/>
</dbReference>
<evidence type="ECO:0000259" key="4">
    <source>
        <dbReference type="PROSITE" id="PS51820"/>
    </source>
</evidence>
<organism evidence="5 6">
    <name type="scientific">Phytohabitans aurantiacus</name>
    <dbReference type="NCBI Taxonomy" id="3016789"/>
    <lineage>
        <taxon>Bacteria</taxon>
        <taxon>Bacillati</taxon>
        <taxon>Actinomycetota</taxon>
        <taxon>Actinomycetes</taxon>
        <taxon>Micromonosporales</taxon>
        <taxon>Micromonosporaceae</taxon>
    </lineage>
</organism>
<evidence type="ECO:0000313" key="5">
    <source>
        <dbReference type="EMBL" id="GLH96269.1"/>
    </source>
</evidence>
<dbReference type="CDD" id="cd04083">
    <property type="entry name" value="CBM35_Lmo2446-like"/>
    <property type="match status" value="1"/>
</dbReference>
<dbReference type="SUPFAM" id="SSF56988">
    <property type="entry name" value="Anthrax protective antigen"/>
    <property type="match status" value="1"/>
</dbReference>
<dbReference type="Gene3D" id="2.120.10.30">
    <property type="entry name" value="TolB, C-terminal domain"/>
    <property type="match status" value="1"/>
</dbReference>
<name>A0ABQ5QRB1_9ACTN</name>
<proteinExistence type="predicted"/>
<dbReference type="Gene3D" id="2.60.120.260">
    <property type="entry name" value="Galactose-binding domain-like"/>
    <property type="match status" value="1"/>
</dbReference>
<dbReference type="EMBL" id="BSDI01000007">
    <property type="protein sequence ID" value="GLH96269.1"/>
    <property type="molecule type" value="Genomic_DNA"/>
</dbReference>
<dbReference type="Proteomes" id="UP001144280">
    <property type="component" value="Unassembled WGS sequence"/>
</dbReference>
<feature type="domain" description="PA14" evidence="4">
    <location>
        <begin position="46"/>
        <end position="189"/>
    </location>
</feature>
<feature type="domain" description="CBM6" evidence="3">
    <location>
        <begin position="678"/>
        <end position="806"/>
    </location>
</feature>
<dbReference type="Pfam" id="PF07691">
    <property type="entry name" value="PA14"/>
    <property type="match status" value="1"/>
</dbReference>
<feature type="region of interest" description="Disordered" evidence="1">
    <location>
        <begin position="965"/>
        <end position="985"/>
    </location>
</feature>
<dbReference type="InterPro" id="IPR011042">
    <property type="entry name" value="6-blade_b-propeller_TolB-like"/>
</dbReference>
<dbReference type="SUPFAM" id="SSF49785">
    <property type="entry name" value="Galactose-binding domain-like"/>
    <property type="match status" value="1"/>
</dbReference>
<reference evidence="5" key="1">
    <citation type="submission" date="2022-12" db="EMBL/GenBank/DDBJ databases">
        <title>New Phytohabitans aurantiacus sp. RD004123 nov., an actinomycete isolated from soil.</title>
        <authorList>
            <person name="Triningsih D.W."/>
            <person name="Harunari E."/>
            <person name="Igarashi Y."/>
        </authorList>
    </citation>
    <scope>NUCLEOTIDE SEQUENCE</scope>
    <source>
        <strain evidence="5">RD004123</strain>
    </source>
</reference>
<evidence type="ECO:0000256" key="2">
    <source>
        <dbReference type="SAM" id="SignalP"/>
    </source>
</evidence>
<sequence>MPTRRPRARRLARLLGHALLAPLTAFVPLAAIATPSAAAQAADLPPQEPGVTLRTYDVRVPLSTICTLKPGQTPNVDKLMPVVDWTSAADFGFEDNFLTHVIGNVDVPAAGAYTFRLTSDDGSRLYIDGAQVIDHDGLHGATSKDGAVTLTEGYHALRIEHFEAGGGQQLTLSWQPPGATGFAVVPASALSTDAGVVRVTAPGYKACQGVSDEPGDGLPLDSVHPNYTLTDLRPAGFEPQVSALDWTADGRLVVATWGGSGKVLGEVYIVDNVTGETGPGRVTYKKVASGLKEPMGLAVVDGTIYVSQKHELTELRDVDGDEVVDEYRTVATWPFGGNFHEFAFGLLYKGGNFYLNLSVAINLGGATTDPQPAGNRGTSIVVNRRTGKVSYVAGGLRTPNGIGWGPDGDLFVTDNQGGWLPSSKLVHIQQDRFFNHYTNPDGPFDANPVTKPVLWLPQNDIANSPSTPVLLKKGPFRGQLLIGDVTYGGLQRAYLEKVHGEYQGAVFRHTQGLEAGVNRVSIGPDGAIYAGGLGSTGNWGQPGKLGHGLQKLTPNGTNAFDMKSMSATRDGFAIEYTRPLSTATIQNIAKSYKISQWRYAPTPAYGGPKVDEEALKVTAVKVSADRKTVTLTVDGLQRDRVVYLRSPRPFTAANGEQLWSTEAWYTLNNIPGPQPDQVFYEAEEGNREGGAQIATDHRGYSGVGFVAGYGALNASTTVHVDVARAGEYEVGLRYSNGPNPFQGDKTVSVYVNGRKVRQSVLPTTVTWDEWATKTERLTLRRGVNAIQYRVDAADTGHVNLDLVSVRKPGERVVLFDGGDLSEWQHTDGRMASWLRVDGGAMQVRNGDLRTKQAFGDFRLHAEFKVPLLPPDVTGQDRGNSGVYLQERYEIQVLDSYGDPTLDTNEAGAIYLRKAPDVNAATPPETWQSYDIEYRAARYDSAGNKTENARVTVVWNGVRVHDDVAITGPTGGNIPEGPATGSIRLQDHGNPVQYRNIWIEPLS</sequence>
<evidence type="ECO:0008006" key="7">
    <source>
        <dbReference type="Google" id="ProtNLM"/>
    </source>
</evidence>
<feature type="chain" id="PRO_5046024332" description="PA14 domain-containing protein" evidence="2">
    <location>
        <begin position="34"/>
        <end position="1002"/>
    </location>
</feature>
<gene>
    <name evidence="5" type="ORF">Pa4123_15430</name>
</gene>